<evidence type="ECO:0000313" key="1">
    <source>
        <dbReference type="EMBL" id="KKU87095.1"/>
    </source>
</evidence>
<reference evidence="1 2" key="1">
    <citation type="journal article" date="2015" name="Nature">
        <title>rRNA introns, odd ribosomes, and small enigmatic genomes across a large radiation of phyla.</title>
        <authorList>
            <person name="Brown C.T."/>
            <person name="Hug L.A."/>
            <person name="Thomas B.C."/>
            <person name="Sharon I."/>
            <person name="Castelle C.J."/>
            <person name="Singh A."/>
            <person name="Wilkins M.J."/>
            <person name="Williams K.H."/>
            <person name="Banfield J.F."/>
        </authorList>
    </citation>
    <scope>NUCLEOTIDE SEQUENCE [LARGE SCALE GENOMIC DNA]</scope>
</reference>
<dbReference type="EMBL" id="LCOY01000039">
    <property type="protein sequence ID" value="KKU87095.1"/>
    <property type="molecule type" value="Genomic_DNA"/>
</dbReference>
<feature type="non-terminal residue" evidence="1">
    <location>
        <position position="1"/>
    </location>
</feature>
<accession>A0A0G1WY09</accession>
<comment type="caution">
    <text evidence="1">The sequence shown here is derived from an EMBL/GenBank/DDBJ whole genome shotgun (WGS) entry which is preliminary data.</text>
</comment>
<dbReference type="Proteomes" id="UP000034739">
    <property type="component" value="Unassembled WGS sequence"/>
</dbReference>
<protein>
    <submittedName>
        <fullName evidence="1">Uncharacterized protein</fullName>
    </submittedName>
</protein>
<sequence length="22" mass="2549">GRAFGTPDIREIGCERFLDLWP</sequence>
<organism evidence="1 2">
    <name type="scientific">Candidatus Gottesmanbacteria bacterium GW2011_GWA2_47_9</name>
    <dbReference type="NCBI Taxonomy" id="1618445"/>
    <lineage>
        <taxon>Bacteria</taxon>
        <taxon>Candidatus Gottesmaniibacteriota</taxon>
    </lineage>
</organism>
<dbReference type="AlphaFoldDB" id="A0A0G1WY09"/>
<gene>
    <name evidence="1" type="ORF">UY16_C0039G0010</name>
</gene>
<name>A0A0G1WY09_9BACT</name>
<proteinExistence type="predicted"/>
<evidence type="ECO:0000313" key="2">
    <source>
        <dbReference type="Proteomes" id="UP000034739"/>
    </source>
</evidence>